<evidence type="ECO:0000256" key="6">
    <source>
        <dbReference type="ARBA" id="ARBA00023268"/>
    </source>
</evidence>
<evidence type="ECO:0000313" key="13">
    <source>
        <dbReference type="EMBL" id="MFC5285583.1"/>
    </source>
</evidence>
<evidence type="ECO:0000256" key="4">
    <source>
        <dbReference type="ARBA" id="ARBA00022679"/>
    </source>
</evidence>
<dbReference type="InterPro" id="IPR050396">
    <property type="entry name" value="Glycosyltr_51/Transpeptidase"/>
</dbReference>
<dbReference type="Proteomes" id="UP001596157">
    <property type="component" value="Unassembled WGS sequence"/>
</dbReference>
<evidence type="ECO:0000259" key="11">
    <source>
        <dbReference type="Pfam" id="PF00905"/>
    </source>
</evidence>
<keyword evidence="10" id="KW-0472">Membrane</keyword>
<evidence type="ECO:0000256" key="5">
    <source>
        <dbReference type="ARBA" id="ARBA00022801"/>
    </source>
</evidence>
<dbReference type="SUPFAM" id="SSF53955">
    <property type="entry name" value="Lysozyme-like"/>
    <property type="match status" value="1"/>
</dbReference>
<dbReference type="Gene3D" id="1.10.3810.10">
    <property type="entry name" value="Biosynthetic peptidoglycan transglycosylase-like"/>
    <property type="match status" value="1"/>
</dbReference>
<dbReference type="PANTHER" id="PTHR32282:SF34">
    <property type="entry name" value="PENICILLIN-BINDING PROTEIN 1A"/>
    <property type="match status" value="1"/>
</dbReference>
<dbReference type="RefSeq" id="WP_378242652.1">
    <property type="nucleotide sequence ID" value="NZ_JBHSKF010000001.1"/>
</dbReference>
<gene>
    <name evidence="13" type="ORF">ACFPM7_00840</name>
</gene>
<evidence type="ECO:0000259" key="12">
    <source>
        <dbReference type="Pfam" id="PF00912"/>
    </source>
</evidence>
<keyword evidence="1" id="KW-0121">Carboxypeptidase</keyword>
<feature type="compositionally biased region" description="Acidic residues" evidence="9">
    <location>
        <begin position="772"/>
        <end position="783"/>
    </location>
</feature>
<dbReference type="EC" id="2.4.-.-" evidence="13"/>
<dbReference type="Pfam" id="PF00905">
    <property type="entry name" value="Transpeptidase"/>
    <property type="match status" value="1"/>
</dbReference>
<feature type="compositionally biased region" description="Pro residues" evidence="9">
    <location>
        <begin position="1"/>
        <end position="11"/>
    </location>
</feature>
<reference evidence="14" key="1">
    <citation type="journal article" date="2019" name="Int. J. Syst. Evol. Microbiol.">
        <title>The Global Catalogue of Microorganisms (GCM) 10K type strain sequencing project: providing services to taxonomists for standard genome sequencing and annotation.</title>
        <authorList>
            <consortium name="The Broad Institute Genomics Platform"/>
            <consortium name="The Broad Institute Genome Sequencing Center for Infectious Disease"/>
            <person name="Wu L."/>
            <person name="Ma J."/>
        </authorList>
    </citation>
    <scope>NUCLEOTIDE SEQUENCE [LARGE SCALE GENOMIC DNA]</scope>
    <source>
        <strain evidence="14">CCUG 59778</strain>
    </source>
</reference>
<dbReference type="Gene3D" id="3.40.710.10">
    <property type="entry name" value="DD-peptidase/beta-lactamase superfamily"/>
    <property type="match status" value="1"/>
</dbReference>
<accession>A0ABW0EH07</accession>
<evidence type="ECO:0000256" key="2">
    <source>
        <dbReference type="ARBA" id="ARBA00022670"/>
    </source>
</evidence>
<dbReference type="SUPFAM" id="SSF56601">
    <property type="entry name" value="beta-lactamase/transpeptidase-like"/>
    <property type="match status" value="1"/>
</dbReference>
<dbReference type="GO" id="GO:0016757">
    <property type="term" value="F:glycosyltransferase activity"/>
    <property type="evidence" value="ECO:0007669"/>
    <property type="project" value="UniProtKB-KW"/>
</dbReference>
<comment type="catalytic activity">
    <reaction evidence="7">
        <text>Preferential cleavage: (Ac)2-L-Lys-D-Ala-|-D-Ala. Also transpeptidation of peptidyl-alanyl moieties that are N-acyl substituents of D-alanine.</text>
        <dbReference type="EC" id="3.4.16.4"/>
    </reaction>
</comment>
<feature type="region of interest" description="Disordered" evidence="9">
    <location>
        <begin position="740"/>
        <end position="810"/>
    </location>
</feature>
<evidence type="ECO:0000256" key="10">
    <source>
        <dbReference type="SAM" id="Phobius"/>
    </source>
</evidence>
<keyword evidence="3 13" id="KW-0328">Glycosyltransferase</keyword>
<dbReference type="InterPro" id="IPR001264">
    <property type="entry name" value="Glyco_trans_51"/>
</dbReference>
<evidence type="ECO:0000256" key="1">
    <source>
        <dbReference type="ARBA" id="ARBA00022645"/>
    </source>
</evidence>
<feature type="domain" description="Glycosyl transferase family 51" evidence="12">
    <location>
        <begin position="167"/>
        <end position="334"/>
    </location>
</feature>
<keyword evidence="10" id="KW-0812">Transmembrane</keyword>
<keyword evidence="6" id="KW-0511">Multifunctional enzyme</keyword>
<evidence type="ECO:0000256" key="8">
    <source>
        <dbReference type="ARBA" id="ARBA00049902"/>
    </source>
</evidence>
<keyword evidence="2" id="KW-0645">Protease</keyword>
<dbReference type="Pfam" id="PF00912">
    <property type="entry name" value="Transgly"/>
    <property type="match status" value="1"/>
</dbReference>
<dbReference type="InterPro" id="IPR036950">
    <property type="entry name" value="PBP_transglycosylase"/>
</dbReference>
<evidence type="ECO:0000256" key="3">
    <source>
        <dbReference type="ARBA" id="ARBA00022676"/>
    </source>
</evidence>
<comment type="catalytic activity">
    <reaction evidence="8">
        <text>[GlcNAc-(1-&gt;4)-Mur2Ac(oyl-L-Ala-gamma-D-Glu-L-Lys-D-Ala-D-Ala)](n)-di-trans,octa-cis-undecaprenyl diphosphate + beta-D-GlcNAc-(1-&gt;4)-Mur2Ac(oyl-L-Ala-gamma-D-Glu-L-Lys-D-Ala-D-Ala)-di-trans,octa-cis-undecaprenyl diphosphate = [GlcNAc-(1-&gt;4)-Mur2Ac(oyl-L-Ala-gamma-D-Glu-L-Lys-D-Ala-D-Ala)](n+1)-di-trans,octa-cis-undecaprenyl diphosphate + di-trans,octa-cis-undecaprenyl diphosphate + H(+)</text>
        <dbReference type="Rhea" id="RHEA:23708"/>
        <dbReference type="Rhea" id="RHEA-COMP:9602"/>
        <dbReference type="Rhea" id="RHEA-COMP:9603"/>
        <dbReference type="ChEBI" id="CHEBI:15378"/>
        <dbReference type="ChEBI" id="CHEBI:58405"/>
        <dbReference type="ChEBI" id="CHEBI:60033"/>
        <dbReference type="ChEBI" id="CHEBI:78435"/>
        <dbReference type="EC" id="2.4.99.28"/>
    </reaction>
</comment>
<evidence type="ECO:0000256" key="7">
    <source>
        <dbReference type="ARBA" id="ARBA00034000"/>
    </source>
</evidence>
<organism evidence="13 14">
    <name type="scientific">Actinokineospora guangxiensis</name>
    <dbReference type="NCBI Taxonomy" id="1490288"/>
    <lineage>
        <taxon>Bacteria</taxon>
        <taxon>Bacillati</taxon>
        <taxon>Actinomycetota</taxon>
        <taxon>Actinomycetes</taxon>
        <taxon>Pseudonocardiales</taxon>
        <taxon>Pseudonocardiaceae</taxon>
        <taxon>Actinokineospora</taxon>
    </lineage>
</organism>
<dbReference type="InterPro" id="IPR012338">
    <property type="entry name" value="Beta-lactam/transpept-like"/>
</dbReference>
<feature type="region of interest" description="Disordered" evidence="9">
    <location>
        <begin position="1"/>
        <end position="100"/>
    </location>
</feature>
<feature type="compositionally biased region" description="Acidic residues" evidence="9">
    <location>
        <begin position="75"/>
        <end position="91"/>
    </location>
</feature>
<evidence type="ECO:0000313" key="14">
    <source>
        <dbReference type="Proteomes" id="UP001596157"/>
    </source>
</evidence>
<feature type="compositionally biased region" description="Gly residues" evidence="9">
    <location>
        <begin position="16"/>
        <end position="37"/>
    </location>
</feature>
<sequence>MGGPGTPPPGFRSPGGPNGSGGPGGPGGPTGPGGPGAPGGPPRRDPAQDPTVLLRQPSTDRPKPEPSLLTHREPDDDAAFYDQGYDDDYDDQPQRPAGDTKLARRKKIWRRVRRTAYVCTALGIVMPVVAFFITYQMVEVEDPASVAQKQNQVVTFKYADGKTEMTKVAEDGGNRKMLTYEQIPDQMKKAVYAAEDDTFESNAGFDLGGIARAVLKQIKGEAGGGSTITQQYIKISSGQDDATLARKWEEVVKAYKMSETYDKEEIITAYLNTIYFGKGAYGAAAAAKAYFNLDDIKKLTKSQAALLAGMIQAPGRANNPEYQQQRWNYVTKRMVDLGWMTPDEKGEFPTPVKAEDTKSALPGPRKGLTALAFEELTGKGISEEEIKAGGYTIIMTIDPRAQTIAEKAVAEVMKGQPKNLHPALVAVDPNTGAIRAYYGGQRGWEFDFAAALQQPGSSFKPFDLVALLKTGEGLGKIYDSTPKAFGPEGQQTKIVRNASQPRCGSQCTVAEAMKESLNVVFSDMVYNDVGPKGVAEAAKQAGIRVPIKDRSINIAIGGGDTLVSTTDMASSYATFAANGTYRAPHLVAKVLDAKGEIVYDASIHPDNQDKLAFDADRDTNAKIARNVTESLLPVPEYSGIGCGGGRECAGKTGTHQYVNPEGVETKHNAKAWMVGYTPQISAAVSLTGDKSERRLIDGDGTIIYGSGLPGEIWKLFMDRYLEKSDMVDFGPYEPIGRIEVETQTQTTTEQPTTTTTEQPTTTTEEPTTTTEEPTDTEPTEPGEETSTTTRTRPGRPGDDDDGPGLPFPGP</sequence>
<feature type="compositionally biased region" description="Basic and acidic residues" evidence="9">
    <location>
        <begin position="58"/>
        <end position="74"/>
    </location>
</feature>
<dbReference type="EMBL" id="JBHSKF010000001">
    <property type="protein sequence ID" value="MFC5285583.1"/>
    <property type="molecule type" value="Genomic_DNA"/>
</dbReference>
<protein>
    <submittedName>
        <fullName evidence="13">Transglycosylase domain-containing protein</fullName>
        <ecNumber evidence="13">2.4.-.-</ecNumber>
    </submittedName>
</protein>
<dbReference type="InterPro" id="IPR001460">
    <property type="entry name" value="PCN-bd_Tpept"/>
</dbReference>
<feature type="domain" description="Penicillin-binding protein transpeptidase" evidence="11">
    <location>
        <begin position="424"/>
        <end position="679"/>
    </location>
</feature>
<keyword evidence="10" id="KW-1133">Transmembrane helix</keyword>
<evidence type="ECO:0000256" key="9">
    <source>
        <dbReference type="SAM" id="MobiDB-lite"/>
    </source>
</evidence>
<feature type="compositionally biased region" description="Low complexity" evidence="9">
    <location>
        <begin position="741"/>
        <end position="771"/>
    </location>
</feature>
<feature type="transmembrane region" description="Helical" evidence="10">
    <location>
        <begin position="115"/>
        <end position="135"/>
    </location>
</feature>
<dbReference type="PANTHER" id="PTHR32282">
    <property type="entry name" value="BINDING PROTEIN TRANSPEPTIDASE, PUTATIVE-RELATED"/>
    <property type="match status" value="1"/>
</dbReference>
<proteinExistence type="predicted"/>
<keyword evidence="14" id="KW-1185">Reference proteome</keyword>
<keyword evidence="4 13" id="KW-0808">Transferase</keyword>
<dbReference type="InterPro" id="IPR023346">
    <property type="entry name" value="Lysozyme-like_dom_sf"/>
</dbReference>
<name>A0ABW0EH07_9PSEU</name>
<keyword evidence="5" id="KW-0378">Hydrolase</keyword>
<comment type="caution">
    <text evidence="13">The sequence shown here is derived from an EMBL/GenBank/DDBJ whole genome shotgun (WGS) entry which is preliminary data.</text>
</comment>